<feature type="domain" description="PAC" evidence="13">
    <location>
        <begin position="302"/>
        <end position="355"/>
    </location>
</feature>
<dbReference type="PROSITE" id="PS50110">
    <property type="entry name" value="RESPONSE_REGULATORY"/>
    <property type="match status" value="1"/>
</dbReference>
<name>A0A167GYH1_9BURK</name>
<feature type="domain" description="Histidine kinase" evidence="10">
    <location>
        <begin position="504"/>
        <end position="734"/>
    </location>
</feature>
<dbReference type="SMART" id="SM00388">
    <property type="entry name" value="HisKA"/>
    <property type="match status" value="1"/>
</dbReference>
<dbReference type="CDD" id="cd00130">
    <property type="entry name" value="PAS"/>
    <property type="match status" value="3"/>
</dbReference>
<dbReference type="InterPro" id="IPR004358">
    <property type="entry name" value="Sig_transdc_His_kin-like_C"/>
</dbReference>
<keyword evidence="6" id="KW-0418">Kinase</keyword>
<dbReference type="InterPro" id="IPR013767">
    <property type="entry name" value="PAS_fold"/>
</dbReference>
<dbReference type="PANTHER" id="PTHR43065">
    <property type="entry name" value="SENSOR HISTIDINE KINASE"/>
    <property type="match status" value="1"/>
</dbReference>
<dbReference type="InterPro" id="IPR036890">
    <property type="entry name" value="HATPase_C_sf"/>
</dbReference>
<dbReference type="InterPro" id="IPR036097">
    <property type="entry name" value="HisK_dim/P_sf"/>
</dbReference>
<dbReference type="InterPro" id="IPR000700">
    <property type="entry name" value="PAS-assoc_C"/>
</dbReference>
<evidence type="ECO:0000256" key="2">
    <source>
        <dbReference type="ARBA" id="ARBA00012438"/>
    </source>
</evidence>
<keyword evidence="4" id="KW-0808">Transferase</keyword>
<comment type="catalytic activity">
    <reaction evidence="1">
        <text>ATP + protein L-histidine = ADP + protein N-phospho-L-histidine.</text>
        <dbReference type="EC" id="2.7.13.3"/>
    </reaction>
</comment>
<protein>
    <recommendedName>
        <fullName evidence="2">histidine kinase</fullName>
        <ecNumber evidence="2">2.7.13.3</ecNumber>
    </recommendedName>
</protein>
<accession>A0A167GYH1</accession>
<dbReference type="Gene3D" id="3.40.50.2300">
    <property type="match status" value="1"/>
</dbReference>
<dbReference type="InterPro" id="IPR000014">
    <property type="entry name" value="PAS"/>
</dbReference>
<dbReference type="NCBIfam" id="TIGR00229">
    <property type="entry name" value="sensory_box"/>
    <property type="match status" value="1"/>
</dbReference>
<keyword evidence="16" id="KW-1185">Reference proteome</keyword>
<dbReference type="PROSITE" id="PS50113">
    <property type="entry name" value="PAC"/>
    <property type="match status" value="1"/>
</dbReference>
<dbReference type="Proteomes" id="UP000185680">
    <property type="component" value="Chromosome"/>
</dbReference>
<proteinExistence type="predicted"/>
<dbReference type="GO" id="GO:0000155">
    <property type="term" value="F:phosphorelay sensor kinase activity"/>
    <property type="evidence" value="ECO:0007669"/>
    <property type="project" value="InterPro"/>
</dbReference>
<dbReference type="RefSeq" id="WP_066094031.1">
    <property type="nucleotide sequence ID" value="NZ_LVWD01000034.1"/>
</dbReference>
<dbReference type="GO" id="GO:0005524">
    <property type="term" value="F:ATP binding"/>
    <property type="evidence" value="ECO:0007669"/>
    <property type="project" value="UniProtKB-KW"/>
</dbReference>
<evidence type="ECO:0000259" key="12">
    <source>
        <dbReference type="PROSITE" id="PS50112"/>
    </source>
</evidence>
<dbReference type="PRINTS" id="PR00344">
    <property type="entry name" value="BCTRLSENSOR"/>
</dbReference>
<dbReference type="EMBL" id="CP017476">
    <property type="protein sequence ID" value="AOW12839.1"/>
    <property type="molecule type" value="Genomic_DNA"/>
</dbReference>
<dbReference type="InterPro" id="IPR003594">
    <property type="entry name" value="HATPase_dom"/>
</dbReference>
<dbReference type="AlphaFoldDB" id="A0A167GYH1"/>
<dbReference type="STRING" id="1763535.LPB072_08265"/>
<organism evidence="14 17">
    <name type="scientific">Hydrogenophaga crassostreae</name>
    <dbReference type="NCBI Taxonomy" id="1763535"/>
    <lineage>
        <taxon>Bacteria</taxon>
        <taxon>Pseudomonadati</taxon>
        <taxon>Pseudomonadota</taxon>
        <taxon>Betaproteobacteria</taxon>
        <taxon>Burkholderiales</taxon>
        <taxon>Comamonadaceae</taxon>
        <taxon>Hydrogenophaga</taxon>
    </lineage>
</organism>
<dbReference type="EMBL" id="LVWD01000034">
    <property type="protein sequence ID" value="OAD40027.1"/>
    <property type="molecule type" value="Genomic_DNA"/>
</dbReference>
<evidence type="ECO:0000313" key="14">
    <source>
        <dbReference type="EMBL" id="AOW12839.1"/>
    </source>
</evidence>
<dbReference type="PROSITE" id="PS50109">
    <property type="entry name" value="HIS_KIN"/>
    <property type="match status" value="1"/>
</dbReference>
<sequence>MNKFDSSAQLRLRVEAALKAMDAETPEAGNAVSIKALLIDLAVHQIELDRQNHELLRSQEALTARHAFLYDMAPLGYCTVNAAGLVLECNAMAASILGLERSLLLNRPFSQFIVGEDEGAFLQLTQSVLQEAGVESPQVVHSEATGCELRMMHKSGSPFVVQLRMAVAVGSNSEWALQLTLIPAEAPANPARIELGDLGIASRKPGYRWDAASHEQVVHEVPESDAMVRRVVDGFGPNVFVGLLTPDGRVLMVNQSAMAVGHVRWSEVANQPIELAPWFRHSELTKQQMRQAVKLASQGIPSRFDMQICGEDERTLTWVDFSLQPVLDGSGQVSHLVPSALVVQDRRQAEEKLLESEMRLAGIVDMALDAIITVDATQKIVVFNPAAEAIFRLSRSEALGLPLERFIPDRFRVDHRRHMAGFAGDKARAKPTMGGRPVMGVRADGQEFPLEASISHGKVGDAQLFTVVLRDITERLRTEQEKSAIEEQLRQSQKIEAIGTLAGGIAHDFNNALAVIQGNTQLALEDVGANELAQQSLAEIQKASTRARNLVQQILSFSRRQATQYVPIDLAPVVRESVRLLSAALPARLSIFVDCDPDVPAVMADAGQIEQILINLSTNALQAIGEQKGRIEIRLDCVELDASYAKRHPSLLALHAKRPGRTVRLAVSDTGPGMDAATKDRIFEPFFTTKPVGSGTGLGLSVVHGITQSHGGTIEVASQLGQGTVFTLYLPMALKQPAQVEEQEEAKAPVSAGGANKRVLYIDDEESLVVLAKRLLEPHGYRVTGYSDPLQALEVLRADPQAFDVVITDYNMPSMSGLDVAREVREIRKNLPVAIASGFADETLQLQYAEAGVQEIVSKLGAMEGLRAVIERAVKGGRPL</sequence>
<keyword evidence="7" id="KW-0067">ATP-binding</keyword>
<dbReference type="SUPFAM" id="SSF52172">
    <property type="entry name" value="CheY-like"/>
    <property type="match status" value="1"/>
</dbReference>
<dbReference type="InterPro" id="IPR001789">
    <property type="entry name" value="Sig_transdc_resp-reg_receiver"/>
</dbReference>
<dbReference type="Pfam" id="PF00989">
    <property type="entry name" value="PAS"/>
    <property type="match status" value="1"/>
</dbReference>
<evidence type="ECO:0000256" key="7">
    <source>
        <dbReference type="ARBA" id="ARBA00022840"/>
    </source>
</evidence>
<evidence type="ECO:0000313" key="16">
    <source>
        <dbReference type="Proteomes" id="UP000185657"/>
    </source>
</evidence>
<reference evidence="15 16" key="1">
    <citation type="submission" date="2016-02" db="EMBL/GenBank/DDBJ databases">
        <title>Draft genome sequence of Hydrogenophaga sp. LPB0072.</title>
        <authorList>
            <person name="Shin S.-K."/>
            <person name="Yi H."/>
        </authorList>
    </citation>
    <scope>NUCLEOTIDE SEQUENCE [LARGE SCALE GENOMIC DNA]</scope>
    <source>
        <strain evidence="15 16">LPB0072</strain>
    </source>
</reference>
<keyword evidence="3 9" id="KW-0597">Phosphoprotein</keyword>
<keyword evidence="5" id="KW-0547">Nucleotide-binding</keyword>
<dbReference type="Pfam" id="PF00512">
    <property type="entry name" value="HisKA"/>
    <property type="match status" value="1"/>
</dbReference>
<feature type="domain" description="Response regulatory" evidence="11">
    <location>
        <begin position="758"/>
        <end position="874"/>
    </location>
</feature>
<dbReference type="InterPro" id="IPR003661">
    <property type="entry name" value="HisK_dim/P_dom"/>
</dbReference>
<dbReference type="GO" id="GO:0006355">
    <property type="term" value="P:regulation of DNA-templated transcription"/>
    <property type="evidence" value="ECO:0007669"/>
    <property type="project" value="InterPro"/>
</dbReference>
<dbReference type="InterPro" id="IPR035965">
    <property type="entry name" value="PAS-like_dom_sf"/>
</dbReference>
<dbReference type="SMART" id="SM00387">
    <property type="entry name" value="HATPase_c"/>
    <property type="match status" value="1"/>
</dbReference>
<dbReference type="KEGG" id="hyl:LPB072_08265"/>
<dbReference type="EC" id="2.7.13.3" evidence="2"/>
<dbReference type="SMART" id="SM00448">
    <property type="entry name" value="REC"/>
    <property type="match status" value="1"/>
</dbReference>
<reference evidence="14 17" key="2">
    <citation type="submission" date="2016-10" db="EMBL/GenBank/DDBJ databases">
        <title>Hydorgenophaga sp. LPB0072 isolated from gastropod.</title>
        <authorList>
            <person name="Kim E."/>
            <person name="Yi H."/>
        </authorList>
    </citation>
    <scope>NUCLEOTIDE SEQUENCE [LARGE SCALE GENOMIC DNA]</scope>
    <source>
        <strain evidence="14 17">LPB0072</strain>
    </source>
</reference>
<keyword evidence="8" id="KW-0902">Two-component regulatory system</keyword>
<evidence type="ECO:0000313" key="17">
    <source>
        <dbReference type="Proteomes" id="UP000185680"/>
    </source>
</evidence>
<evidence type="ECO:0000256" key="4">
    <source>
        <dbReference type="ARBA" id="ARBA00022679"/>
    </source>
</evidence>
<evidence type="ECO:0000256" key="6">
    <source>
        <dbReference type="ARBA" id="ARBA00022777"/>
    </source>
</evidence>
<evidence type="ECO:0000256" key="1">
    <source>
        <dbReference type="ARBA" id="ARBA00000085"/>
    </source>
</evidence>
<dbReference type="InterPro" id="IPR005467">
    <property type="entry name" value="His_kinase_dom"/>
</dbReference>
<evidence type="ECO:0000256" key="8">
    <source>
        <dbReference type="ARBA" id="ARBA00023012"/>
    </source>
</evidence>
<dbReference type="Gene3D" id="3.30.565.10">
    <property type="entry name" value="Histidine kinase-like ATPase, C-terminal domain"/>
    <property type="match status" value="1"/>
</dbReference>
<evidence type="ECO:0000259" key="13">
    <source>
        <dbReference type="PROSITE" id="PS50113"/>
    </source>
</evidence>
<dbReference type="Pfam" id="PF00072">
    <property type="entry name" value="Response_reg"/>
    <property type="match status" value="1"/>
</dbReference>
<dbReference type="PROSITE" id="PS50112">
    <property type="entry name" value="PAS"/>
    <property type="match status" value="1"/>
</dbReference>
<dbReference type="SUPFAM" id="SSF55874">
    <property type="entry name" value="ATPase domain of HSP90 chaperone/DNA topoisomerase II/histidine kinase"/>
    <property type="match status" value="1"/>
</dbReference>
<dbReference type="Gene3D" id="1.10.287.130">
    <property type="match status" value="1"/>
</dbReference>
<dbReference type="PANTHER" id="PTHR43065:SF42">
    <property type="entry name" value="TWO-COMPONENT SENSOR PPRA"/>
    <property type="match status" value="1"/>
</dbReference>
<evidence type="ECO:0000313" key="15">
    <source>
        <dbReference type="EMBL" id="OAD40027.1"/>
    </source>
</evidence>
<dbReference type="SUPFAM" id="SSF55785">
    <property type="entry name" value="PYP-like sensor domain (PAS domain)"/>
    <property type="match status" value="3"/>
</dbReference>
<dbReference type="Proteomes" id="UP000185657">
    <property type="component" value="Unassembled WGS sequence"/>
</dbReference>
<dbReference type="SMART" id="SM00091">
    <property type="entry name" value="PAS"/>
    <property type="match status" value="3"/>
</dbReference>
<feature type="modified residue" description="4-aspartylphosphate" evidence="9">
    <location>
        <position position="809"/>
    </location>
</feature>
<dbReference type="Pfam" id="PF13426">
    <property type="entry name" value="PAS_9"/>
    <property type="match status" value="1"/>
</dbReference>
<evidence type="ECO:0000259" key="10">
    <source>
        <dbReference type="PROSITE" id="PS50109"/>
    </source>
</evidence>
<feature type="domain" description="PAS" evidence="12">
    <location>
        <begin position="356"/>
        <end position="400"/>
    </location>
</feature>
<evidence type="ECO:0000256" key="3">
    <source>
        <dbReference type="ARBA" id="ARBA00022553"/>
    </source>
</evidence>
<dbReference type="SUPFAM" id="SSF47384">
    <property type="entry name" value="Homodimeric domain of signal transducing histidine kinase"/>
    <property type="match status" value="1"/>
</dbReference>
<dbReference type="CDD" id="cd00082">
    <property type="entry name" value="HisKA"/>
    <property type="match status" value="1"/>
</dbReference>
<dbReference type="InterPro" id="IPR011006">
    <property type="entry name" value="CheY-like_superfamily"/>
</dbReference>
<evidence type="ECO:0000256" key="5">
    <source>
        <dbReference type="ARBA" id="ARBA00022741"/>
    </source>
</evidence>
<evidence type="ECO:0000256" key="9">
    <source>
        <dbReference type="PROSITE-ProRule" id="PRU00169"/>
    </source>
</evidence>
<evidence type="ECO:0000259" key="11">
    <source>
        <dbReference type="PROSITE" id="PS50110"/>
    </source>
</evidence>
<dbReference type="Gene3D" id="3.30.450.20">
    <property type="entry name" value="PAS domain"/>
    <property type="match status" value="3"/>
</dbReference>
<dbReference type="Pfam" id="PF02518">
    <property type="entry name" value="HATPase_c"/>
    <property type="match status" value="1"/>
</dbReference>
<dbReference type="CDD" id="cd00156">
    <property type="entry name" value="REC"/>
    <property type="match status" value="1"/>
</dbReference>
<gene>
    <name evidence="14" type="ORF">LPB072_08265</name>
    <name evidence="15" type="ORF">LPB72_17760</name>
</gene>